<sequence length="92" mass="10343">GKHHFTDQSAYLLSEDLAEIPKSGLRNVIYCPLTQNKKLPDCDPHSEDYASLNFQYKASQYDLLADLAKTNLHDSLSTIVEGMDRSLGQKTK</sequence>
<gene>
    <name evidence="1" type="ORF">SARC_12466</name>
</gene>
<accession>A0A0L0FG26</accession>
<organism evidence="1 2">
    <name type="scientific">Sphaeroforma arctica JP610</name>
    <dbReference type="NCBI Taxonomy" id="667725"/>
    <lineage>
        <taxon>Eukaryota</taxon>
        <taxon>Ichthyosporea</taxon>
        <taxon>Ichthyophonida</taxon>
        <taxon>Sphaeroforma</taxon>
    </lineage>
</organism>
<feature type="non-terminal residue" evidence="1">
    <location>
        <position position="1"/>
    </location>
</feature>
<evidence type="ECO:0000313" key="2">
    <source>
        <dbReference type="Proteomes" id="UP000054560"/>
    </source>
</evidence>
<dbReference type="EMBL" id="KQ243920">
    <property type="protein sequence ID" value="KNC74998.1"/>
    <property type="molecule type" value="Genomic_DNA"/>
</dbReference>
<dbReference type="GeneID" id="25912970"/>
<proteinExistence type="predicted"/>
<dbReference type="Proteomes" id="UP000054560">
    <property type="component" value="Unassembled WGS sequence"/>
</dbReference>
<name>A0A0L0FG26_9EUKA</name>
<keyword evidence="2" id="KW-1185">Reference proteome</keyword>
<evidence type="ECO:0000313" key="1">
    <source>
        <dbReference type="EMBL" id="KNC74998.1"/>
    </source>
</evidence>
<protein>
    <submittedName>
        <fullName evidence="1">Uncharacterized protein</fullName>
    </submittedName>
</protein>
<dbReference type="RefSeq" id="XP_014148900.1">
    <property type="nucleotide sequence ID" value="XM_014293425.1"/>
</dbReference>
<reference evidence="1 2" key="1">
    <citation type="submission" date="2011-02" db="EMBL/GenBank/DDBJ databases">
        <title>The Genome Sequence of Sphaeroforma arctica JP610.</title>
        <authorList>
            <consortium name="The Broad Institute Genome Sequencing Platform"/>
            <person name="Russ C."/>
            <person name="Cuomo C."/>
            <person name="Young S.K."/>
            <person name="Zeng Q."/>
            <person name="Gargeya S."/>
            <person name="Alvarado L."/>
            <person name="Berlin A."/>
            <person name="Chapman S.B."/>
            <person name="Chen Z."/>
            <person name="Freedman E."/>
            <person name="Gellesch M."/>
            <person name="Goldberg J."/>
            <person name="Griggs A."/>
            <person name="Gujja S."/>
            <person name="Heilman E."/>
            <person name="Heiman D."/>
            <person name="Howarth C."/>
            <person name="Mehta T."/>
            <person name="Neiman D."/>
            <person name="Pearson M."/>
            <person name="Roberts A."/>
            <person name="Saif S."/>
            <person name="Shea T."/>
            <person name="Shenoy N."/>
            <person name="Sisk P."/>
            <person name="Stolte C."/>
            <person name="Sykes S."/>
            <person name="White J."/>
            <person name="Yandava C."/>
            <person name="Burger G."/>
            <person name="Gray M.W."/>
            <person name="Holland P.W.H."/>
            <person name="King N."/>
            <person name="Lang F.B.F."/>
            <person name="Roger A.J."/>
            <person name="Ruiz-Trillo I."/>
            <person name="Haas B."/>
            <person name="Nusbaum C."/>
            <person name="Birren B."/>
        </authorList>
    </citation>
    <scope>NUCLEOTIDE SEQUENCE [LARGE SCALE GENOMIC DNA]</scope>
    <source>
        <strain evidence="1 2">JP610</strain>
    </source>
</reference>
<dbReference type="AlphaFoldDB" id="A0A0L0FG26"/>